<gene>
    <name evidence="3" type="ORF">HP550_00905</name>
</gene>
<name>A0A7Y5ZXD2_9CELL</name>
<sequence length="81" mass="8833">MEPDDRILLTVVEAARRLGVGRSLMYELLGSGQVESIHIGRLHKVPIDALETFVARTRADSRPSSTGATASTQRRADGTDR</sequence>
<evidence type="ECO:0000259" key="2">
    <source>
        <dbReference type="Pfam" id="PF12728"/>
    </source>
</evidence>
<comment type="caution">
    <text evidence="3">The sequence shown here is derived from an EMBL/GenBank/DDBJ whole genome shotgun (WGS) entry which is preliminary data.</text>
</comment>
<dbReference type="Pfam" id="PF12728">
    <property type="entry name" value="HTH_17"/>
    <property type="match status" value="1"/>
</dbReference>
<feature type="compositionally biased region" description="Polar residues" evidence="1">
    <location>
        <begin position="62"/>
        <end position="73"/>
    </location>
</feature>
<keyword evidence="4" id="KW-1185">Reference proteome</keyword>
<reference evidence="3 4" key="1">
    <citation type="submission" date="2020-05" db="EMBL/GenBank/DDBJ databases">
        <title>Genome Sequencing of Type Strains.</title>
        <authorList>
            <person name="Lemaire J.F."/>
            <person name="Inderbitzin P."/>
            <person name="Gregorio O.A."/>
            <person name="Collins S.B."/>
            <person name="Wespe N."/>
            <person name="Knight-Connoni V."/>
        </authorList>
    </citation>
    <scope>NUCLEOTIDE SEQUENCE [LARGE SCALE GENOMIC DNA]</scope>
    <source>
        <strain evidence="3 4">ATCC 25174</strain>
    </source>
</reference>
<feature type="domain" description="Helix-turn-helix" evidence="2">
    <location>
        <begin position="8"/>
        <end position="57"/>
    </location>
</feature>
<protein>
    <submittedName>
        <fullName evidence="3">Excisionase family DNA-binding protein</fullName>
    </submittedName>
</protein>
<keyword evidence="3" id="KW-0238">DNA-binding</keyword>
<evidence type="ECO:0000313" key="3">
    <source>
        <dbReference type="EMBL" id="NUU15809.1"/>
    </source>
</evidence>
<dbReference type="NCBIfam" id="TIGR01764">
    <property type="entry name" value="excise"/>
    <property type="match status" value="1"/>
</dbReference>
<dbReference type="AlphaFoldDB" id="A0A7Y5ZXD2"/>
<feature type="region of interest" description="Disordered" evidence="1">
    <location>
        <begin position="57"/>
        <end position="81"/>
    </location>
</feature>
<accession>A0A7Y5ZXD2</accession>
<organism evidence="3 4">
    <name type="scientific">Cellulomonas humilata</name>
    <dbReference type="NCBI Taxonomy" id="144055"/>
    <lineage>
        <taxon>Bacteria</taxon>
        <taxon>Bacillati</taxon>
        <taxon>Actinomycetota</taxon>
        <taxon>Actinomycetes</taxon>
        <taxon>Micrococcales</taxon>
        <taxon>Cellulomonadaceae</taxon>
        <taxon>Cellulomonas</taxon>
    </lineage>
</organism>
<dbReference type="GO" id="GO:0003677">
    <property type="term" value="F:DNA binding"/>
    <property type="evidence" value="ECO:0007669"/>
    <property type="project" value="UniProtKB-KW"/>
</dbReference>
<dbReference type="Proteomes" id="UP000565724">
    <property type="component" value="Unassembled WGS sequence"/>
</dbReference>
<dbReference type="EMBL" id="JABMCI010000035">
    <property type="protein sequence ID" value="NUU15809.1"/>
    <property type="molecule type" value="Genomic_DNA"/>
</dbReference>
<proteinExistence type="predicted"/>
<dbReference type="InterPro" id="IPR010093">
    <property type="entry name" value="SinI_DNA-bd"/>
</dbReference>
<evidence type="ECO:0000313" key="4">
    <source>
        <dbReference type="Proteomes" id="UP000565724"/>
    </source>
</evidence>
<evidence type="ECO:0000256" key="1">
    <source>
        <dbReference type="SAM" id="MobiDB-lite"/>
    </source>
</evidence>
<dbReference type="InterPro" id="IPR041657">
    <property type="entry name" value="HTH_17"/>
</dbReference>